<name>A0A1C6T301_9ACTN</name>
<gene>
    <name evidence="2" type="ORF">GA0070624_5402</name>
</gene>
<organism evidence="2 3">
    <name type="scientific">Micromonospora rhizosphaerae</name>
    <dbReference type="NCBI Taxonomy" id="568872"/>
    <lineage>
        <taxon>Bacteria</taxon>
        <taxon>Bacillati</taxon>
        <taxon>Actinomycetota</taxon>
        <taxon>Actinomycetes</taxon>
        <taxon>Micromonosporales</taxon>
        <taxon>Micromonosporaceae</taxon>
        <taxon>Micromonospora</taxon>
    </lineage>
</organism>
<evidence type="ECO:0000313" key="3">
    <source>
        <dbReference type="Proteomes" id="UP000199413"/>
    </source>
</evidence>
<protein>
    <submittedName>
        <fullName evidence="2">Uncharacterized protein</fullName>
    </submittedName>
</protein>
<feature type="region of interest" description="Disordered" evidence="1">
    <location>
        <begin position="20"/>
        <end position="51"/>
    </location>
</feature>
<evidence type="ECO:0000256" key="1">
    <source>
        <dbReference type="SAM" id="MobiDB-lite"/>
    </source>
</evidence>
<dbReference type="STRING" id="568872.GA0070624_5402"/>
<evidence type="ECO:0000313" key="2">
    <source>
        <dbReference type="EMBL" id="SCL35923.1"/>
    </source>
</evidence>
<accession>A0A1C6T301</accession>
<keyword evidence="3" id="KW-1185">Reference proteome</keyword>
<dbReference type="RefSeq" id="WP_176731894.1">
    <property type="nucleotide sequence ID" value="NZ_FMHV01000002.1"/>
</dbReference>
<dbReference type="AlphaFoldDB" id="A0A1C6T301"/>
<feature type="compositionally biased region" description="Basic and acidic residues" evidence="1">
    <location>
        <begin position="41"/>
        <end position="51"/>
    </location>
</feature>
<sequence length="51" mass="5686">MADVAATWRGFREFLQLEIEDLDTEPDTDINGLSPAGRQHHSSERNPHPAG</sequence>
<dbReference type="EMBL" id="FMHV01000002">
    <property type="protein sequence ID" value="SCL35923.1"/>
    <property type="molecule type" value="Genomic_DNA"/>
</dbReference>
<proteinExistence type="predicted"/>
<dbReference type="Proteomes" id="UP000199413">
    <property type="component" value="Unassembled WGS sequence"/>
</dbReference>
<reference evidence="3" key="1">
    <citation type="submission" date="2016-06" db="EMBL/GenBank/DDBJ databases">
        <authorList>
            <person name="Varghese N."/>
            <person name="Submissions Spin"/>
        </authorList>
    </citation>
    <scope>NUCLEOTIDE SEQUENCE [LARGE SCALE GENOMIC DNA]</scope>
    <source>
        <strain evidence="3">DSM 45431</strain>
    </source>
</reference>